<comment type="caution">
    <text evidence="6">The sequence shown here is derived from an EMBL/GenBank/DDBJ whole genome shotgun (WGS) entry which is preliminary data.</text>
</comment>
<dbReference type="PANTHER" id="PTHR43715">
    <property type="entry name" value="GDP-MANNOSE 4,6-DEHYDRATASE"/>
    <property type="match status" value="1"/>
</dbReference>
<dbReference type="InterPro" id="IPR016040">
    <property type="entry name" value="NAD(P)-bd_dom"/>
</dbReference>
<reference evidence="6" key="1">
    <citation type="journal article" date="2015" name="Nature">
        <title>Complex archaea that bridge the gap between prokaryotes and eukaryotes.</title>
        <authorList>
            <person name="Spang A."/>
            <person name="Saw J.H."/>
            <person name="Jorgensen S.L."/>
            <person name="Zaremba-Niedzwiedzka K."/>
            <person name="Martijn J."/>
            <person name="Lind A.E."/>
            <person name="van Eijk R."/>
            <person name="Schleper C."/>
            <person name="Guy L."/>
            <person name="Ettema T.J."/>
        </authorList>
    </citation>
    <scope>NUCLEOTIDE SEQUENCE</scope>
</reference>
<sequence length="339" mass="38055">MKNSCMIFGVNGQDGSYLSELLLGKGYNVVGVMRYSSTDSTERIEHLIPHSNFNLIEGDVTDATGIHRAISRTQPSEIYNLSAMSHVGVSFDQPVATFEINAIGLLNILEAIRQNSPHSKLYHASTSELFGNTTESPQNESTAFHPCSPYAIAKLAAHMSVDLYRRAYGIFACAGILFNHESRRRGSQFVTQKIARYVAKLIDFKDKHGTAPRKGVDVLPLLLGNLEAKRDWSHAKDMVKGMYLMLQQDEPADFVLASGKSRSVRQFLEAAFRLVDLDYKDYVEIDPNFHRPADVNFLLGDPTRARETLGWKPEITFDQMVQEMVMNNCMSQKDVLCHD</sequence>
<organism evidence="6">
    <name type="scientific">marine sediment metagenome</name>
    <dbReference type="NCBI Taxonomy" id="412755"/>
    <lineage>
        <taxon>unclassified sequences</taxon>
        <taxon>metagenomes</taxon>
        <taxon>ecological metagenomes</taxon>
    </lineage>
</organism>
<dbReference type="PANTHER" id="PTHR43715:SF1">
    <property type="entry name" value="GDP-MANNOSE 4,6 DEHYDRATASE"/>
    <property type="match status" value="1"/>
</dbReference>
<keyword evidence="4" id="KW-0456">Lyase</keyword>
<protein>
    <recommendedName>
        <fullName evidence="3">GDP-mannose 4,6-dehydratase</fullName>
        <ecNumber evidence="3">4.2.1.47</ecNumber>
    </recommendedName>
</protein>
<dbReference type="SUPFAM" id="SSF51735">
    <property type="entry name" value="NAD(P)-binding Rossmann-fold domains"/>
    <property type="match status" value="1"/>
</dbReference>
<gene>
    <name evidence="6" type="ORF">LCGC14_1422610</name>
</gene>
<dbReference type="FunFam" id="3.40.50.720:FF:000924">
    <property type="entry name" value="GDP-mannose 4,6 dehydratase"/>
    <property type="match status" value="1"/>
</dbReference>
<dbReference type="Gene3D" id="3.90.25.10">
    <property type="entry name" value="UDP-galactose 4-epimerase, domain 1"/>
    <property type="match status" value="1"/>
</dbReference>
<evidence type="ECO:0000256" key="4">
    <source>
        <dbReference type="ARBA" id="ARBA00023239"/>
    </source>
</evidence>
<proteinExistence type="inferred from homology"/>
<comment type="similarity">
    <text evidence="2">Belongs to the NAD(P)-dependent epimerase/dehydratase family. GDP-mannose 4,6-dehydratase subfamily.</text>
</comment>
<dbReference type="AlphaFoldDB" id="A0A0F9JRE9"/>
<evidence type="ECO:0000313" key="6">
    <source>
        <dbReference type="EMBL" id="KKM72228.1"/>
    </source>
</evidence>
<dbReference type="Pfam" id="PF16363">
    <property type="entry name" value="GDP_Man_Dehyd"/>
    <property type="match status" value="1"/>
</dbReference>
<evidence type="ECO:0000256" key="3">
    <source>
        <dbReference type="ARBA" id="ARBA00011989"/>
    </source>
</evidence>
<dbReference type="InterPro" id="IPR036291">
    <property type="entry name" value="NAD(P)-bd_dom_sf"/>
</dbReference>
<name>A0A0F9JRE9_9ZZZZ</name>
<dbReference type="InterPro" id="IPR006368">
    <property type="entry name" value="GDP_Man_deHydtase"/>
</dbReference>
<dbReference type="GO" id="GO:0042351">
    <property type="term" value="P:'de novo' GDP-L-fucose biosynthetic process"/>
    <property type="evidence" value="ECO:0007669"/>
    <property type="project" value="TreeGrafter"/>
</dbReference>
<feature type="domain" description="NAD(P)-binding" evidence="5">
    <location>
        <begin position="6"/>
        <end position="324"/>
    </location>
</feature>
<dbReference type="CDD" id="cd05260">
    <property type="entry name" value="GDP_MD_SDR_e"/>
    <property type="match status" value="1"/>
</dbReference>
<comment type="cofactor">
    <cofactor evidence="1">
        <name>NADP(+)</name>
        <dbReference type="ChEBI" id="CHEBI:58349"/>
    </cofactor>
</comment>
<dbReference type="EMBL" id="LAZR01009509">
    <property type="protein sequence ID" value="KKM72228.1"/>
    <property type="molecule type" value="Genomic_DNA"/>
</dbReference>
<accession>A0A0F9JRE9</accession>
<evidence type="ECO:0000256" key="1">
    <source>
        <dbReference type="ARBA" id="ARBA00001937"/>
    </source>
</evidence>
<dbReference type="Gene3D" id="3.40.50.720">
    <property type="entry name" value="NAD(P)-binding Rossmann-like Domain"/>
    <property type="match status" value="1"/>
</dbReference>
<evidence type="ECO:0000259" key="5">
    <source>
        <dbReference type="Pfam" id="PF16363"/>
    </source>
</evidence>
<dbReference type="GO" id="GO:0008446">
    <property type="term" value="F:GDP-mannose 4,6-dehydratase activity"/>
    <property type="evidence" value="ECO:0007669"/>
    <property type="project" value="UniProtKB-EC"/>
</dbReference>
<evidence type="ECO:0000256" key="2">
    <source>
        <dbReference type="ARBA" id="ARBA00009263"/>
    </source>
</evidence>
<dbReference type="EC" id="4.2.1.47" evidence="3"/>